<protein>
    <recommendedName>
        <fullName evidence="5">RING-type domain-containing protein</fullName>
    </recommendedName>
</protein>
<proteinExistence type="predicted"/>
<keyword evidence="2 4" id="KW-0863">Zinc-finger</keyword>
<dbReference type="Gene3D" id="3.30.40.10">
    <property type="entry name" value="Zinc/RING finger domain, C3HC4 (zinc finger)"/>
    <property type="match status" value="1"/>
</dbReference>
<dbReference type="PROSITE" id="PS50089">
    <property type="entry name" value="ZF_RING_2"/>
    <property type="match status" value="1"/>
</dbReference>
<dbReference type="InParanoid" id="G0PM40"/>
<keyword evidence="3" id="KW-0862">Zinc</keyword>
<dbReference type="Proteomes" id="UP000008068">
    <property type="component" value="Unassembled WGS sequence"/>
</dbReference>
<evidence type="ECO:0000313" key="7">
    <source>
        <dbReference type="Proteomes" id="UP000008068"/>
    </source>
</evidence>
<dbReference type="EMBL" id="GL381267">
    <property type="protein sequence ID" value="EGT36426.1"/>
    <property type="molecule type" value="Genomic_DNA"/>
</dbReference>
<evidence type="ECO:0000259" key="5">
    <source>
        <dbReference type="PROSITE" id="PS50089"/>
    </source>
</evidence>
<dbReference type="InterPro" id="IPR017907">
    <property type="entry name" value="Znf_RING_CS"/>
</dbReference>
<sequence>MVALLESDLQFFLLIIPFQTRDLGFCSKLIEETQLLCSKCVEPEFCGVAATSPPNKTNCPLCVYNDNEIHQPYTGSCRHTICSVCIETTHDGDCPVCGKEGSFEGSQLNKELIREIETIRRNAWEIFKELWNSKAADSGTCSECNKSSSELYLCTINYNNLTIGTNWWKRFTLKSTADVLKLSRQVLCQECASVQADATEKVDSIPFWKNHLKKTNGIFLLELLGDDIGEEENCQSRQVEIHKNRKQLIKKLEELNYEARQECGYDRGLIQLKLIEKLIEHIDRSAKQQQPINEKNCPLCVMIGESSKLS</sequence>
<reference evidence="7" key="1">
    <citation type="submission" date="2011-07" db="EMBL/GenBank/DDBJ databases">
        <authorList>
            <consortium name="Caenorhabditis brenneri Sequencing and Analysis Consortium"/>
            <person name="Wilson R.K."/>
        </authorList>
    </citation>
    <scope>NUCLEOTIDE SEQUENCE [LARGE SCALE GENOMIC DNA]</scope>
    <source>
        <strain evidence="7">PB2801</strain>
    </source>
</reference>
<feature type="domain" description="RING-type" evidence="5">
    <location>
        <begin position="59"/>
        <end position="97"/>
    </location>
</feature>
<evidence type="ECO:0000313" key="6">
    <source>
        <dbReference type="EMBL" id="EGT36426.1"/>
    </source>
</evidence>
<dbReference type="AlphaFoldDB" id="G0PM40"/>
<name>G0PM40_CAEBE</name>
<evidence type="ECO:0000256" key="1">
    <source>
        <dbReference type="ARBA" id="ARBA00022723"/>
    </source>
</evidence>
<evidence type="ECO:0000256" key="2">
    <source>
        <dbReference type="ARBA" id="ARBA00022771"/>
    </source>
</evidence>
<organism evidence="7">
    <name type="scientific">Caenorhabditis brenneri</name>
    <name type="common">Nematode worm</name>
    <dbReference type="NCBI Taxonomy" id="135651"/>
    <lineage>
        <taxon>Eukaryota</taxon>
        <taxon>Metazoa</taxon>
        <taxon>Ecdysozoa</taxon>
        <taxon>Nematoda</taxon>
        <taxon>Chromadorea</taxon>
        <taxon>Rhabditida</taxon>
        <taxon>Rhabditina</taxon>
        <taxon>Rhabditomorpha</taxon>
        <taxon>Rhabditoidea</taxon>
        <taxon>Rhabditidae</taxon>
        <taxon>Peloderinae</taxon>
        <taxon>Caenorhabditis</taxon>
    </lineage>
</organism>
<dbReference type="InterPro" id="IPR001841">
    <property type="entry name" value="Znf_RING"/>
</dbReference>
<keyword evidence="1" id="KW-0479">Metal-binding</keyword>
<dbReference type="InterPro" id="IPR013083">
    <property type="entry name" value="Znf_RING/FYVE/PHD"/>
</dbReference>
<gene>
    <name evidence="6" type="ORF">CAEBREN_00926</name>
</gene>
<dbReference type="SUPFAM" id="SSF57850">
    <property type="entry name" value="RING/U-box"/>
    <property type="match status" value="1"/>
</dbReference>
<accession>G0PM40</accession>
<keyword evidence="7" id="KW-1185">Reference proteome</keyword>
<evidence type="ECO:0000256" key="4">
    <source>
        <dbReference type="PROSITE-ProRule" id="PRU00175"/>
    </source>
</evidence>
<evidence type="ECO:0000256" key="3">
    <source>
        <dbReference type="ARBA" id="ARBA00022833"/>
    </source>
</evidence>
<dbReference type="GO" id="GO:0008270">
    <property type="term" value="F:zinc ion binding"/>
    <property type="evidence" value="ECO:0007669"/>
    <property type="project" value="UniProtKB-KW"/>
</dbReference>
<dbReference type="PROSITE" id="PS00518">
    <property type="entry name" value="ZF_RING_1"/>
    <property type="match status" value="1"/>
</dbReference>
<dbReference type="HOGENOM" id="CLU_897810_0_0_1"/>